<gene>
    <name evidence="2" type="ORF">E2C01_052352</name>
</gene>
<evidence type="ECO:0000313" key="2">
    <source>
        <dbReference type="EMBL" id="MPC58351.1"/>
    </source>
</evidence>
<proteinExistence type="predicted"/>
<comment type="caution">
    <text evidence="2">The sequence shown here is derived from an EMBL/GenBank/DDBJ whole genome shotgun (WGS) entry which is preliminary data.</text>
</comment>
<accession>A0A5B7GEC5</accession>
<sequence length="64" mass="6884">MFSARQFCSRYEDQAPTNPLNSSVSTSASHTSEDTSCRANTVDLSQSSCGFVLQDSARLSCTSI</sequence>
<keyword evidence="3" id="KW-1185">Reference proteome</keyword>
<protein>
    <submittedName>
        <fullName evidence="2">Uncharacterized protein</fullName>
    </submittedName>
</protein>
<reference evidence="2 3" key="1">
    <citation type="submission" date="2019-05" db="EMBL/GenBank/DDBJ databases">
        <title>Another draft genome of Portunus trituberculatus and its Hox gene families provides insights of decapod evolution.</title>
        <authorList>
            <person name="Jeong J.-H."/>
            <person name="Song I."/>
            <person name="Kim S."/>
            <person name="Choi T."/>
            <person name="Kim D."/>
            <person name="Ryu S."/>
            <person name="Kim W."/>
        </authorList>
    </citation>
    <scope>NUCLEOTIDE SEQUENCE [LARGE SCALE GENOMIC DNA]</scope>
    <source>
        <tissue evidence="2">Muscle</tissue>
    </source>
</reference>
<dbReference type="EMBL" id="VSRR010015595">
    <property type="protein sequence ID" value="MPC58351.1"/>
    <property type="molecule type" value="Genomic_DNA"/>
</dbReference>
<evidence type="ECO:0000313" key="3">
    <source>
        <dbReference type="Proteomes" id="UP000324222"/>
    </source>
</evidence>
<name>A0A5B7GEC5_PORTR</name>
<dbReference type="Proteomes" id="UP000324222">
    <property type="component" value="Unassembled WGS sequence"/>
</dbReference>
<evidence type="ECO:0000256" key="1">
    <source>
        <dbReference type="SAM" id="MobiDB-lite"/>
    </source>
</evidence>
<organism evidence="2 3">
    <name type="scientific">Portunus trituberculatus</name>
    <name type="common">Swimming crab</name>
    <name type="synonym">Neptunus trituberculatus</name>
    <dbReference type="NCBI Taxonomy" id="210409"/>
    <lineage>
        <taxon>Eukaryota</taxon>
        <taxon>Metazoa</taxon>
        <taxon>Ecdysozoa</taxon>
        <taxon>Arthropoda</taxon>
        <taxon>Crustacea</taxon>
        <taxon>Multicrustacea</taxon>
        <taxon>Malacostraca</taxon>
        <taxon>Eumalacostraca</taxon>
        <taxon>Eucarida</taxon>
        <taxon>Decapoda</taxon>
        <taxon>Pleocyemata</taxon>
        <taxon>Brachyura</taxon>
        <taxon>Eubrachyura</taxon>
        <taxon>Portunoidea</taxon>
        <taxon>Portunidae</taxon>
        <taxon>Portuninae</taxon>
        <taxon>Portunus</taxon>
    </lineage>
</organism>
<feature type="region of interest" description="Disordered" evidence="1">
    <location>
        <begin position="1"/>
        <end position="33"/>
    </location>
</feature>
<dbReference type="AlphaFoldDB" id="A0A5B7GEC5"/>